<evidence type="ECO:0000313" key="3">
    <source>
        <dbReference type="Proteomes" id="UP001642409"/>
    </source>
</evidence>
<dbReference type="AlphaFoldDB" id="A0AA86U0F6"/>
<reference evidence="2 3" key="2">
    <citation type="submission" date="2024-07" db="EMBL/GenBank/DDBJ databases">
        <authorList>
            <person name="Akdeniz Z."/>
        </authorList>
    </citation>
    <scope>NUCLEOTIDE SEQUENCE [LARGE SCALE GENOMIC DNA]</scope>
</reference>
<name>A0AA86U0F6_9EUKA</name>
<dbReference type="EMBL" id="CATOUU010000549">
    <property type="protein sequence ID" value="CAI9933777.1"/>
    <property type="molecule type" value="Genomic_DNA"/>
</dbReference>
<comment type="caution">
    <text evidence="1">The sequence shown here is derived from an EMBL/GenBank/DDBJ whole genome shotgun (WGS) entry which is preliminary data.</text>
</comment>
<evidence type="ECO:0000313" key="1">
    <source>
        <dbReference type="EMBL" id="CAI9933777.1"/>
    </source>
</evidence>
<dbReference type="EMBL" id="CAXDID020000581">
    <property type="protein sequence ID" value="CAL6104261.1"/>
    <property type="molecule type" value="Genomic_DNA"/>
</dbReference>
<dbReference type="Proteomes" id="UP001642409">
    <property type="component" value="Unassembled WGS sequence"/>
</dbReference>
<gene>
    <name evidence="1" type="ORF">HINF_LOCUS21422</name>
    <name evidence="2" type="ORF">HINF_LOCUS72697</name>
</gene>
<organism evidence="1">
    <name type="scientific">Hexamita inflata</name>
    <dbReference type="NCBI Taxonomy" id="28002"/>
    <lineage>
        <taxon>Eukaryota</taxon>
        <taxon>Metamonada</taxon>
        <taxon>Diplomonadida</taxon>
        <taxon>Hexamitidae</taxon>
        <taxon>Hexamitinae</taxon>
        <taxon>Hexamita</taxon>
    </lineage>
</organism>
<accession>A0AA86U0F6</accession>
<sequence length="106" mass="12573">MPALKGFIQKDLFNSDSKLQFSTQSYFYIDIQTHLLQTRTQAVEFQISLNEFTTNIKQRIIKNYSSIMRFINQYEFYQAIFSLNQMDTRRCTQNFSGQCICLSVQL</sequence>
<proteinExistence type="predicted"/>
<reference evidence="1" key="1">
    <citation type="submission" date="2023-06" db="EMBL/GenBank/DDBJ databases">
        <authorList>
            <person name="Kurt Z."/>
        </authorList>
    </citation>
    <scope>NUCLEOTIDE SEQUENCE</scope>
</reference>
<keyword evidence="3" id="KW-1185">Reference proteome</keyword>
<protein>
    <submittedName>
        <fullName evidence="2">Hypothetical_protein</fullName>
    </submittedName>
</protein>
<evidence type="ECO:0000313" key="2">
    <source>
        <dbReference type="EMBL" id="CAL6104261.1"/>
    </source>
</evidence>